<organism evidence="1 2">
    <name type="scientific">Desulforapulum autotrophicum (strain ATCC 43914 / DSM 3382 / VKM B-1955 / HRM2)</name>
    <name type="common">Desulfobacterium autotrophicum</name>
    <dbReference type="NCBI Taxonomy" id="177437"/>
    <lineage>
        <taxon>Bacteria</taxon>
        <taxon>Pseudomonadati</taxon>
        <taxon>Thermodesulfobacteriota</taxon>
        <taxon>Desulfobacteria</taxon>
        <taxon>Desulfobacterales</taxon>
        <taxon>Desulfobacteraceae</taxon>
        <taxon>Desulforapulum</taxon>
    </lineage>
</organism>
<proteinExistence type="predicted"/>
<dbReference type="InterPro" id="IPR015942">
    <property type="entry name" value="Asp/Glu/hydantoin_racemase"/>
</dbReference>
<name>C0QMD2_DESAH</name>
<keyword evidence="2" id="KW-1185">Reference proteome</keyword>
<dbReference type="eggNOG" id="COG1794">
    <property type="taxonomic scope" value="Bacteria"/>
</dbReference>
<dbReference type="Pfam" id="PF01177">
    <property type="entry name" value="Asp_Glu_race"/>
    <property type="match status" value="1"/>
</dbReference>
<sequence length="242" mass="26261">MMDTVPGGHNTYGHVVGILMNDSTIPRIPGDPGHAETFAFPVIYEVLKGFPFEDLISCKKDHMDILIDKARKLEAKGVSLIATDCGLFGPFHADLKKHLKVSFVGSALDLVPLLQRFLPANQRVGVITGHTGMLKPGHLTAAGIDPASVCLAGMENSSEFNRVVIEKTPSLNIEKMRQGVVDAALGLSGNNIGAIVLECTNLISFRADIQQALRIPVFDLVTLIETFVSGFGVRKFHSRFIR</sequence>
<evidence type="ECO:0000313" key="2">
    <source>
        <dbReference type="Proteomes" id="UP000000442"/>
    </source>
</evidence>
<dbReference type="Proteomes" id="UP000000442">
    <property type="component" value="Chromosome"/>
</dbReference>
<dbReference type="HOGENOM" id="CLU_093553_0_0_7"/>
<dbReference type="NCBIfam" id="NF005679">
    <property type="entry name" value="PRK07475.1"/>
    <property type="match status" value="1"/>
</dbReference>
<evidence type="ECO:0008006" key="3">
    <source>
        <dbReference type="Google" id="ProtNLM"/>
    </source>
</evidence>
<evidence type="ECO:0000313" key="1">
    <source>
        <dbReference type="EMBL" id="ACN16449.1"/>
    </source>
</evidence>
<accession>C0QMD2</accession>
<dbReference type="STRING" id="177437.HRM2_33740"/>
<gene>
    <name evidence="1" type="ordered locus">HRM2_33740</name>
</gene>
<reference evidence="1 2" key="1">
    <citation type="journal article" date="2009" name="Environ. Microbiol.">
        <title>Genome sequence of Desulfobacterium autotrophicum HRM2, a marine sulfate reducer oxidizing organic carbon completely to carbon dioxide.</title>
        <authorList>
            <person name="Strittmatter A.W."/>
            <person name="Liesegang H."/>
            <person name="Rabus R."/>
            <person name="Decker I."/>
            <person name="Amann J."/>
            <person name="Andres S."/>
            <person name="Henne A."/>
            <person name="Fricke W.F."/>
            <person name="Martinez-Arias R."/>
            <person name="Bartels D."/>
            <person name="Goesmann A."/>
            <person name="Krause L."/>
            <person name="Puehler A."/>
            <person name="Klenk H.P."/>
            <person name="Richter M."/>
            <person name="Schuler M."/>
            <person name="Gloeckner F.O."/>
            <person name="Meyerdierks A."/>
            <person name="Gottschalk G."/>
            <person name="Amann R."/>
        </authorList>
    </citation>
    <scope>NUCLEOTIDE SEQUENCE [LARGE SCALE GENOMIC DNA]</scope>
    <source>
        <strain evidence="2">ATCC 43914 / DSM 3382 / HRM2</strain>
    </source>
</reference>
<dbReference type="EMBL" id="CP001087">
    <property type="protein sequence ID" value="ACN16449.1"/>
    <property type="molecule type" value="Genomic_DNA"/>
</dbReference>
<dbReference type="OrthoDB" id="5465390at2"/>
<dbReference type="AlphaFoldDB" id="C0QMD2"/>
<dbReference type="RefSeq" id="WP_015905211.1">
    <property type="nucleotide sequence ID" value="NC_012108.1"/>
</dbReference>
<protein>
    <recommendedName>
        <fullName evidence="3">Aspartate/glutamate racemase family protein</fullName>
    </recommendedName>
</protein>
<dbReference type="GO" id="GO:0047661">
    <property type="term" value="F:amino-acid racemase activity"/>
    <property type="evidence" value="ECO:0007669"/>
    <property type="project" value="InterPro"/>
</dbReference>
<dbReference type="KEGG" id="dat:HRM2_33740"/>